<dbReference type="EMBL" id="CP031036">
    <property type="protein sequence ID" value="QDZ19812.1"/>
    <property type="molecule type" value="Genomic_DNA"/>
</dbReference>
<dbReference type="OrthoDB" id="2510at2759"/>
<organism evidence="2 3">
    <name type="scientific">Chloropicon primus</name>
    <dbReference type="NCBI Taxonomy" id="1764295"/>
    <lineage>
        <taxon>Eukaryota</taxon>
        <taxon>Viridiplantae</taxon>
        <taxon>Chlorophyta</taxon>
        <taxon>Chloropicophyceae</taxon>
        <taxon>Chloropicales</taxon>
        <taxon>Chloropicaceae</taxon>
        <taxon>Chloropicon</taxon>
    </lineage>
</organism>
<dbReference type="PANTHER" id="PTHR43575">
    <property type="entry name" value="PROTEIN ABCI7, CHLOROPLASTIC"/>
    <property type="match status" value="1"/>
</dbReference>
<proteinExistence type="predicted"/>
<dbReference type="PANTHER" id="PTHR43575:SF1">
    <property type="entry name" value="PROTEIN ABCI7, CHLOROPLASTIC"/>
    <property type="match status" value="1"/>
</dbReference>
<dbReference type="GO" id="GO:0016226">
    <property type="term" value="P:iron-sulfur cluster assembly"/>
    <property type="evidence" value="ECO:0007669"/>
    <property type="project" value="InterPro"/>
</dbReference>
<sequence>MAACAEGGLRGLAGDGRRRPRNAGTSRCHVACRASGMSEWLEKSCEALQLRRDALESAPAAPWSDLRNKNKDEDWRFSASHLARIMGDQPNVLGGGEWASTAERSDLSSLASELAEDLQSDPRFNYRQVLVKDGVLVSEPQGEGGVVVTTASGVEGEEAKEAMVFLSEHEALRREDPLSPEDDFFDHLGNALGEGQKAPHLVLHARQVDESSGATNILHVFQVVPRKKEGSTVCWSPKTSVLVEGNQKLVLIEELVYEDGQAAAVEAVEPTARIVLPKTRAYLHPSASFKHTVVHSGAKPRDVNVRTIQVTQEEGSSYDMLETRVACADGSFQASASNASLSRVEVDMWQLGGETKTNFNSLSLIATSGASNGKGSKSSSASAGITHELRTKARLCHPGGQISQVAKMVASGGSSHCIFDGKVDIERYAQETDAAQIARGLLLTKRATINARPNLRIQADNVVASHGCTIADLEEEQLFYLASRGLDERTARSVLTGSFIREITQLFTTDEDMPMNKLAGRLDEAVEEAFLLCEI</sequence>
<evidence type="ECO:0000313" key="3">
    <source>
        <dbReference type="Proteomes" id="UP000316726"/>
    </source>
</evidence>
<dbReference type="InterPro" id="IPR037284">
    <property type="entry name" value="SUF_FeS_clus_asmbl_SufBD_sf"/>
</dbReference>
<keyword evidence="3" id="KW-1185">Reference proteome</keyword>
<evidence type="ECO:0000313" key="2">
    <source>
        <dbReference type="EMBL" id="QDZ19812.1"/>
    </source>
</evidence>
<evidence type="ECO:0000259" key="1">
    <source>
        <dbReference type="Pfam" id="PF01458"/>
    </source>
</evidence>
<dbReference type="InterPro" id="IPR055346">
    <property type="entry name" value="Fe-S_cluster_assembly_SufBD"/>
</dbReference>
<name>A0A5B8MKC3_9CHLO</name>
<protein>
    <submittedName>
        <fullName evidence="2">Iron-sulfur cluster assembly protein</fullName>
    </submittedName>
</protein>
<feature type="domain" description="SUF system FeS cluster assembly SufBD core" evidence="1">
    <location>
        <begin position="304"/>
        <end position="499"/>
    </location>
</feature>
<dbReference type="STRING" id="1764295.A0A5B8MKC3"/>
<dbReference type="Pfam" id="PF01458">
    <property type="entry name" value="SUFBD_core"/>
    <property type="match status" value="1"/>
</dbReference>
<dbReference type="AlphaFoldDB" id="A0A5B8MKC3"/>
<gene>
    <name evidence="2" type="ORF">A3770_03p23300</name>
</gene>
<dbReference type="InterPro" id="IPR000825">
    <property type="entry name" value="SUF_FeS_clus_asmbl_SufBD_core"/>
</dbReference>
<dbReference type="SUPFAM" id="SSF101960">
    <property type="entry name" value="Stabilizer of iron transporter SufD"/>
    <property type="match status" value="1"/>
</dbReference>
<dbReference type="Proteomes" id="UP000316726">
    <property type="component" value="Chromosome 3"/>
</dbReference>
<accession>A0A5B8MKC3</accession>
<reference evidence="2 3" key="1">
    <citation type="submission" date="2018-07" db="EMBL/GenBank/DDBJ databases">
        <title>The complete nuclear genome of the prasinophyte Chloropicon primus (CCMP1205).</title>
        <authorList>
            <person name="Pombert J.-F."/>
            <person name="Otis C."/>
            <person name="Turmel M."/>
            <person name="Lemieux C."/>
        </authorList>
    </citation>
    <scope>NUCLEOTIDE SEQUENCE [LARGE SCALE GENOMIC DNA]</scope>
    <source>
        <strain evidence="2 3">CCMP1205</strain>
    </source>
</reference>